<dbReference type="InterPro" id="IPR001451">
    <property type="entry name" value="Hexapep"/>
</dbReference>
<evidence type="ECO:0000256" key="1">
    <source>
        <dbReference type="ARBA" id="ARBA00007274"/>
    </source>
</evidence>
<evidence type="ECO:0000256" key="2">
    <source>
        <dbReference type="PIRSR" id="PIRSR620019-1"/>
    </source>
</evidence>
<dbReference type="InterPro" id="IPR020019">
    <property type="entry name" value="AcTrfase_PglD-like"/>
</dbReference>
<accession>A0A142EQX4</accession>
<dbReference type="STRING" id="1727163.AO498_13855"/>
<dbReference type="NCBIfam" id="TIGR03570">
    <property type="entry name" value="NeuD_NnaD"/>
    <property type="match status" value="1"/>
</dbReference>
<evidence type="ECO:0000259" key="4">
    <source>
        <dbReference type="Pfam" id="PF17836"/>
    </source>
</evidence>
<dbReference type="CDD" id="cd03360">
    <property type="entry name" value="LbH_AT_putative"/>
    <property type="match status" value="1"/>
</dbReference>
<reference evidence="5 6" key="2">
    <citation type="journal article" date="2016" name="Genome Announc.">
        <title>Complete Genome Sequence of Algoriphagus sp. Strain M8-2, Isolated from a Brackish Lake.</title>
        <authorList>
            <person name="Muraguchi Y."/>
            <person name="Kushimoto K."/>
            <person name="Ohtsubo Y."/>
            <person name="Suzuki T."/>
            <person name="Dohra H."/>
            <person name="Kimbara K."/>
            <person name="Shintani M."/>
        </authorList>
    </citation>
    <scope>NUCLEOTIDE SEQUENCE [LARGE SCALE GENOMIC DNA]</scope>
    <source>
        <strain evidence="5 6">M8-2</strain>
    </source>
</reference>
<dbReference type="GO" id="GO:0016740">
    <property type="term" value="F:transferase activity"/>
    <property type="evidence" value="ECO:0007669"/>
    <property type="project" value="UniProtKB-KW"/>
</dbReference>
<feature type="binding site" evidence="3">
    <location>
        <position position="71"/>
    </location>
    <ligand>
        <name>substrate</name>
    </ligand>
</feature>
<dbReference type="PANTHER" id="PTHR43300:SF7">
    <property type="entry name" value="UDP-N-ACETYLBACILLOSAMINE N-ACETYLTRANSFERASE"/>
    <property type="match status" value="1"/>
</dbReference>
<dbReference type="InterPro" id="IPR041561">
    <property type="entry name" value="PglD_N"/>
</dbReference>
<feature type="domain" description="PglD N-terminal" evidence="4">
    <location>
        <begin position="7"/>
        <end position="80"/>
    </location>
</feature>
<reference evidence="6" key="1">
    <citation type="submission" date="2015-09" db="EMBL/GenBank/DDBJ databases">
        <title>Complete sequence of Algoriphagus sp. M8-2.</title>
        <authorList>
            <person name="Shintani M."/>
        </authorList>
    </citation>
    <scope>NUCLEOTIDE SEQUENCE [LARGE SCALE GENOMIC DNA]</scope>
    <source>
        <strain evidence="6">M8-2</strain>
    </source>
</reference>
<dbReference type="Pfam" id="PF00132">
    <property type="entry name" value="Hexapep"/>
    <property type="match status" value="1"/>
</dbReference>
<feature type="binding site" evidence="3">
    <location>
        <begin position="13"/>
        <end position="15"/>
    </location>
    <ligand>
        <name>substrate</name>
    </ligand>
</feature>
<evidence type="ECO:0000256" key="3">
    <source>
        <dbReference type="PIRSR" id="PIRSR620019-2"/>
    </source>
</evidence>
<name>A0A142EQX4_9BACT</name>
<feature type="active site" description="Proton acceptor" evidence="2">
    <location>
        <position position="138"/>
    </location>
</feature>
<dbReference type="Gene3D" id="3.40.50.20">
    <property type="match status" value="1"/>
</dbReference>
<dbReference type="InterPro" id="IPR050179">
    <property type="entry name" value="Trans_hexapeptide_repeat"/>
</dbReference>
<dbReference type="PATRIC" id="fig|1727163.4.peg.2903"/>
<dbReference type="AlphaFoldDB" id="A0A142EQX4"/>
<proteinExistence type="inferred from homology"/>
<dbReference type="PANTHER" id="PTHR43300">
    <property type="entry name" value="ACETYLTRANSFERASE"/>
    <property type="match status" value="1"/>
</dbReference>
<dbReference type="EMBL" id="CP012836">
    <property type="protein sequence ID" value="AMQ57529.1"/>
    <property type="molecule type" value="Genomic_DNA"/>
</dbReference>
<dbReference type="Proteomes" id="UP000073816">
    <property type="component" value="Chromosome"/>
</dbReference>
<dbReference type="Pfam" id="PF17836">
    <property type="entry name" value="PglD_N"/>
    <property type="match status" value="1"/>
</dbReference>
<feature type="binding site" evidence="3">
    <location>
        <position position="147"/>
    </location>
    <ligand>
        <name>acetyl-CoA</name>
        <dbReference type="ChEBI" id="CHEBI:57288"/>
    </ligand>
</feature>
<keyword evidence="6" id="KW-1185">Reference proteome</keyword>
<dbReference type="KEGG" id="alm:AO498_13855"/>
<dbReference type="OrthoDB" id="708224at2"/>
<keyword evidence="5" id="KW-0808">Transferase</keyword>
<feature type="site" description="Increases basicity of active site His" evidence="2">
    <location>
        <position position="139"/>
    </location>
</feature>
<dbReference type="RefSeq" id="WP_067548873.1">
    <property type="nucleotide sequence ID" value="NZ_CP012836.1"/>
</dbReference>
<dbReference type="SUPFAM" id="SSF51161">
    <property type="entry name" value="Trimeric LpxA-like enzymes"/>
    <property type="match status" value="1"/>
</dbReference>
<gene>
    <name evidence="5" type="ORF">AO498_13855</name>
</gene>
<dbReference type="Gene3D" id="2.160.10.10">
    <property type="entry name" value="Hexapeptide repeat proteins"/>
    <property type="match status" value="1"/>
</dbReference>
<sequence length="208" mass="22350">MSVSNSVFLFGYSGHAYVIIESLLDAGYQVKGYFDFKAAENNPYGLDYFGYEKEVDVKSIVGNNLVFPSIGDNSIRKNLIGLFEKLHLNQFVAVDSSANVSRTALINPSTYIGKNVIVNGQTKIGKGVILNSGCIIEHECQVSNFVHVAPGAVLCGNVSVGEECFVGANSVVKQNLMISSENVIGAGSVVISHILEKGVWVGSKLRKL</sequence>
<organism evidence="5 6">
    <name type="scientific">Algoriphagus sanaruensis</name>
    <dbReference type="NCBI Taxonomy" id="1727163"/>
    <lineage>
        <taxon>Bacteria</taxon>
        <taxon>Pseudomonadati</taxon>
        <taxon>Bacteroidota</taxon>
        <taxon>Cytophagia</taxon>
        <taxon>Cytophagales</taxon>
        <taxon>Cyclobacteriaceae</taxon>
        <taxon>Algoriphagus</taxon>
    </lineage>
</organism>
<dbReference type="InterPro" id="IPR011004">
    <property type="entry name" value="Trimer_LpxA-like_sf"/>
</dbReference>
<comment type="similarity">
    <text evidence="1">Belongs to the transferase hexapeptide repeat family.</text>
</comment>
<evidence type="ECO:0000313" key="6">
    <source>
        <dbReference type="Proteomes" id="UP000073816"/>
    </source>
</evidence>
<evidence type="ECO:0000313" key="5">
    <source>
        <dbReference type="EMBL" id="AMQ57529.1"/>
    </source>
</evidence>
<protein>
    <submittedName>
        <fullName evidence="5">Acetyltransferase</fullName>
    </submittedName>
</protein>